<comment type="caution">
    <text evidence="1">The sequence shown here is derived from an EMBL/GenBank/DDBJ whole genome shotgun (WGS) entry which is preliminary data.</text>
</comment>
<dbReference type="AlphaFoldDB" id="A0A8J6ZTW7"/>
<protein>
    <submittedName>
        <fullName evidence="1">Uncharacterized protein</fullName>
    </submittedName>
</protein>
<name>A0A8J6ZTW7_DESMC</name>
<dbReference type="Proteomes" id="UP000622533">
    <property type="component" value="Unassembled WGS sequence"/>
</dbReference>
<proteinExistence type="predicted"/>
<dbReference type="RefSeq" id="WP_193916982.1">
    <property type="nucleotide sequence ID" value="NZ_JADEXS020000001.1"/>
</dbReference>
<keyword evidence="2" id="KW-1185">Reference proteome</keyword>
<organism evidence="1 2">
    <name type="scientific">Desmonostoc muscorum LEGE 12446</name>
    <dbReference type="NCBI Taxonomy" id="1828758"/>
    <lineage>
        <taxon>Bacteria</taxon>
        <taxon>Bacillati</taxon>
        <taxon>Cyanobacteriota</taxon>
        <taxon>Cyanophyceae</taxon>
        <taxon>Nostocales</taxon>
        <taxon>Nostocaceae</taxon>
        <taxon>Desmonostoc</taxon>
    </lineage>
</organism>
<evidence type="ECO:0000313" key="1">
    <source>
        <dbReference type="EMBL" id="MBE9023393.1"/>
    </source>
</evidence>
<dbReference type="EMBL" id="JADEXS010000155">
    <property type="protein sequence ID" value="MBE9023393.1"/>
    <property type="molecule type" value="Genomic_DNA"/>
</dbReference>
<sequence>MSQTPINKSLVKNVCKHKAGDSWKEGCCGEDFLAKNYFGNLDEQENDSTTSVKQVAVTDKLKIIH</sequence>
<accession>A0A8J6ZTW7</accession>
<reference evidence="1" key="1">
    <citation type="submission" date="2020-10" db="EMBL/GenBank/DDBJ databases">
        <authorList>
            <person name="Castelo-Branco R."/>
            <person name="Eusebio N."/>
            <person name="Adriana R."/>
            <person name="Vieira A."/>
            <person name="Brugerolle De Fraissinette N."/>
            <person name="Rezende De Castro R."/>
            <person name="Schneider M.P."/>
            <person name="Vasconcelos V."/>
            <person name="Leao P.N."/>
        </authorList>
    </citation>
    <scope>NUCLEOTIDE SEQUENCE</scope>
    <source>
        <strain evidence="1">LEGE 12446</strain>
    </source>
</reference>
<gene>
    <name evidence="1" type="ORF">IQ276_13430</name>
</gene>
<evidence type="ECO:0000313" key="2">
    <source>
        <dbReference type="Proteomes" id="UP000622533"/>
    </source>
</evidence>